<keyword evidence="1" id="KW-0812">Transmembrane</keyword>
<dbReference type="AlphaFoldDB" id="A0A9P4MG22"/>
<accession>A0A9P4MG22</accession>
<proteinExistence type="predicted"/>
<evidence type="ECO:0000313" key="3">
    <source>
        <dbReference type="Proteomes" id="UP000799439"/>
    </source>
</evidence>
<evidence type="ECO:0000256" key="1">
    <source>
        <dbReference type="SAM" id="Phobius"/>
    </source>
</evidence>
<protein>
    <submittedName>
        <fullName evidence="2">Uncharacterized protein</fullName>
    </submittedName>
</protein>
<sequence length="120" mass="13336">MIHDTTGPPNSVRGPVDHMAPARPWPAHRPAACPCAPLSAVLFPCFLAFFYLCRFCYFYSHPATGPCLARPDPLLSSPPKHLDRPIMYPTVARAAQVSNPYRPSLFCRNPRPFPSHPVLV</sequence>
<gene>
    <name evidence="2" type="ORF">K461DRAFT_155397</name>
</gene>
<keyword evidence="1" id="KW-1133">Transmembrane helix</keyword>
<evidence type="ECO:0000313" key="2">
    <source>
        <dbReference type="EMBL" id="KAF2151692.1"/>
    </source>
</evidence>
<keyword evidence="3" id="KW-1185">Reference proteome</keyword>
<keyword evidence="1" id="KW-0472">Membrane</keyword>
<reference evidence="2" key="1">
    <citation type="journal article" date="2020" name="Stud. Mycol.">
        <title>101 Dothideomycetes genomes: a test case for predicting lifestyles and emergence of pathogens.</title>
        <authorList>
            <person name="Haridas S."/>
            <person name="Albert R."/>
            <person name="Binder M."/>
            <person name="Bloem J."/>
            <person name="Labutti K."/>
            <person name="Salamov A."/>
            <person name="Andreopoulos B."/>
            <person name="Baker S."/>
            <person name="Barry K."/>
            <person name="Bills G."/>
            <person name="Bluhm B."/>
            <person name="Cannon C."/>
            <person name="Castanera R."/>
            <person name="Culley D."/>
            <person name="Daum C."/>
            <person name="Ezra D."/>
            <person name="Gonzalez J."/>
            <person name="Henrissat B."/>
            <person name="Kuo A."/>
            <person name="Liang C."/>
            <person name="Lipzen A."/>
            <person name="Lutzoni F."/>
            <person name="Magnuson J."/>
            <person name="Mondo S."/>
            <person name="Nolan M."/>
            <person name="Ohm R."/>
            <person name="Pangilinan J."/>
            <person name="Park H.-J."/>
            <person name="Ramirez L."/>
            <person name="Alfaro M."/>
            <person name="Sun H."/>
            <person name="Tritt A."/>
            <person name="Yoshinaga Y."/>
            <person name="Zwiers L.-H."/>
            <person name="Turgeon B."/>
            <person name="Goodwin S."/>
            <person name="Spatafora J."/>
            <person name="Crous P."/>
            <person name="Grigoriev I."/>
        </authorList>
    </citation>
    <scope>NUCLEOTIDE SEQUENCE</scope>
    <source>
        <strain evidence="2">CBS 260.36</strain>
    </source>
</reference>
<comment type="caution">
    <text evidence="2">The sequence shown here is derived from an EMBL/GenBank/DDBJ whole genome shotgun (WGS) entry which is preliminary data.</text>
</comment>
<feature type="transmembrane region" description="Helical" evidence="1">
    <location>
        <begin position="31"/>
        <end position="52"/>
    </location>
</feature>
<name>A0A9P4MG22_9PEZI</name>
<dbReference type="Proteomes" id="UP000799439">
    <property type="component" value="Unassembled WGS sequence"/>
</dbReference>
<dbReference type="EMBL" id="ML996087">
    <property type="protein sequence ID" value="KAF2151692.1"/>
    <property type="molecule type" value="Genomic_DNA"/>
</dbReference>
<organism evidence="2 3">
    <name type="scientific">Myriangium duriaei CBS 260.36</name>
    <dbReference type="NCBI Taxonomy" id="1168546"/>
    <lineage>
        <taxon>Eukaryota</taxon>
        <taxon>Fungi</taxon>
        <taxon>Dikarya</taxon>
        <taxon>Ascomycota</taxon>
        <taxon>Pezizomycotina</taxon>
        <taxon>Dothideomycetes</taxon>
        <taxon>Dothideomycetidae</taxon>
        <taxon>Myriangiales</taxon>
        <taxon>Myriangiaceae</taxon>
        <taxon>Myriangium</taxon>
    </lineage>
</organism>